<evidence type="ECO:0000313" key="2">
    <source>
        <dbReference type="EMBL" id="ORB61076.1"/>
    </source>
</evidence>
<proteinExistence type="predicted"/>
<feature type="region of interest" description="Disordered" evidence="1">
    <location>
        <begin position="1"/>
        <end position="26"/>
    </location>
</feature>
<comment type="caution">
    <text evidence="2">The sequence shown here is derived from an EMBL/GenBank/DDBJ whole genome shotgun (WGS) entry which is preliminary data.</text>
</comment>
<keyword evidence="3" id="KW-1185">Reference proteome</keyword>
<sequence length="68" mass="7221">MRANMLPGSDESRKYHSSGAEPAPARVSHTCVLVPAAANDDHVAVETMAECSATAKRRGLDRGPTDQE</sequence>
<evidence type="ECO:0000256" key="1">
    <source>
        <dbReference type="SAM" id="MobiDB-lite"/>
    </source>
</evidence>
<protein>
    <submittedName>
        <fullName evidence="2">Uncharacterized protein</fullName>
    </submittedName>
</protein>
<dbReference type="STRING" id="75922.BST47_29380"/>
<accession>A0A1X0JEY0</accession>
<gene>
    <name evidence="2" type="ORF">BST47_29380</name>
</gene>
<reference evidence="2 3" key="1">
    <citation type="submission" date="2017-02" db="EMBL/GenBank/DDBJ databases">
        <title>The new phylogeny of genus Mycobacterium.</title>
        <authorList>
            <person name="Tortoli E."/>
            <person name="Trovato A."/>
            <person name="Cirillo D.M."/>
        </authorList>
    </citation>
    <scope>NUCLEOTIDE SEQUENCE [LARGE SCALE GENOMIC DNA]</scope>
    <source>
        <strain evidence="2 3">DSM 44338</strain>
    </source>
</reference>
<organism evidence="2 3">
    <name type="scientific">Mycolicibacterium tusciae</name>
    <dbReference type="NCBI Taxonomy" id="75922"/>
    <lineage>
        <taxon>Bacteria</taxon>
        <taxon>Bacillati</taxon>
        <taxon>Actinomycetota</taxon>
        <taxon>Actinomycetes</taxon>
        <taxon>Mycobacteriales</taxon>
        <taxon>Mycobacteriaceae</taxon>
        <taxon>Mycolicibacterium</taxon>
    </lineage>
</organism>
<dbReference type="AlphaFoldDB" id="A0A1X0JEY0"/>
<evidence type="ECO:0000313" key="3">
    <source>
        <dbReference type="Proteomes" id="UP000192411"/>
    </source>
</evidence>
<name>A0A1X0JEY0_9MYCO</name>
<dbReference type="Proteomes" id="UP000192411">
    <property type="component" value="Unassembled WGS sequence"/>
</dbReference>
<dbReference type="EMBL" id="MVIM01000032">
    <property type="protein sequence ID" value="ORB61076.1"/>
    <property type="molecule type" value="Genomic_DNA"/>
</dbReference>